<organism evidence="3 4">
    <name type="scientific">Flavisphingopyxis soli</name>
    <dbReference type="NCBI Taxonomy" id="2601267"/>
    <lineage>
        <taxon>Bacteria</taxon>
        <taxon>Pseudomonadati</taxon>
        <taxon>Pseudomonadota</taxon>
        <taxon>Alphaproteobacteria</taxon>
        <taxon>Sphingomonadales</taxon>
        <taxon>Sphingopyxidaceae</taxon>
        <taxon>Flavisphingopyxis</taxon>
    </lineage>
</organism>
<dbReference type="Proteomes" id="UP000321129">
    <property type="component" value="Unassembled WGS sequence"/>
</dbReference>
<sequence>MKKIVYLSAATIALGLSGAALANVSLSSHGTAGSRAEGIGIAVDAGIIIINVANSSQSTAPAKRKLAHDSKGFDIDVEGGVRCKFGSGITRAGAFIGGTDAGAHTPSGKPRERYYADTIPIPAKALHEGTGGIALDPVAIVERALKDHVAKGGDAAAFLRHDHAFSINVPAEFKGVCRKKIGGGPDTGGYWYQAATAATTFKVTVNYVGDPDIGKAKGVAARPSAAPKPGQRVAPPAKEPQAAVYMKYDGIKGEAAADDHDIDSRGDGDDGDVATRRVRPPENDAAQPEAGGGLLRGAKSLFGGILRGKKVKDAVIDAALGETENSDG</sequence>
<accession>A0A5C6U9S6</accession>
<evidence type="ECO:0000313" key="3">
    <source>
        <dbReference type="EMBL" id="TXC68328.1"/>
    </source>
</evidence>
<name>A0A5C6U9S6_9SPHN</name>
<keyword evidence="2" id="KW-0732">Signal</keyword>
<evidence type="ECO:0000256" key="2">
    <source>
        <dbReference type="SAM" id="SignalP"/>
    </source>
</evidence>
<reference evidence="3 4" key="1">
    <citation type="submission" date="2019-08" db="EMBL/GenBank/DDBJ databases">
        <title>Sphingorhabdus soil sp. nov., isolated from arctic soil.</title>
        <authorList>
            <person name="Liu Y."/>
        </authorList>
    </citation>
    <scope>NUCLEOTIDE SEQUENCE [LARGE SCALE GENOMIC DNA]</scope>
    <source>
        <strain evidence="3 4">D-2Q-5-6</strain>
    </source>
</reference>
<protein>
    <submittedName>
        <fullName evidence="3">Uncharacterized protein</fullName>
    </submittedName>
</protein>
<dbReference type="AlphaFoldDB" id="A0A5C6U9S6"/>
<dbReference type="RefSeq" id="WP_147123563.1">
    <property type="nucleotide sequence ID" value="NZ_VOPY01000003.1"/>
</dbReference>
<feature type="chain" id="PRO_5023109576" evidence="2">
    <location>
        <begin position="23"/>
        <end position="328"/>
    </location>
</feature>
<feature type="compositionally biased region" description="Basic and acidic residues" evidence="1">
    <location>
        <begin position="256"/>
        <end position="282"/>
    </location>
</feature>
<evidence type="ECO:0000313" key="4">
    <source>
        <dbReference type="Proteomes" id="UP000321129"/>
    </source>
</evidence>
<gene>
    <name evidence="3" type="ORF">FSZ31_11690</name>
</gene>
<keyword evidence="4" id="KW-1185">Reference proteome</keyword>
<proteinExistence type="predicted"/>
<comment type="caution">
    <text evidence="3">The sequence shown here is derived from an EMBL/GenBank/DDBJ whole genome shotgun (WGS) entry which is preliminary data.</text>
</comment>
<feature type="region of interest" description="Disordered" evidence="1">
    <location>
        <begin position="256"/>
        <end position="293"/>
    </location>
</feature>
<feature type="signal peptide" evidence="2">
    <location>
        <begin position="1"/>
        <end position="22"/>
    </location>
</feature>
<dbReference type="EMBL" id="VOPY01000003">
    <property type="protein sequence ID" value="TXC68328.1"/>
    <property type="molecule type" value="Genomic_DNA"/>
</dbReference>
<evidence type="ECO:0000256" key="1">
    <source>
        <dbReference type="SAM" id="MobiDB-lite"/>
    </source>
</evidence>